<dbReference type="CDD" id="cd00063">
    <property type="entry name" value="FN3"/>
    <property type="match status" value="1"/>
</dbReference>
<dbReference type="AlphaFoldDB" id="A0A917JAT7"/>
<protein>
    <recommendedName>
        <fullName evidence="1">DUF5000 domain-containing protein</fullName>
    </recommendedName>
</protein>
<dbReference type="InterPro" id="IPR013783">
    <property type="entry name" value="Ig-like_fold"/>
</dbReference>
<reference evidence="2" key="1">
    <citation type="journal article" date="2014" name="Int. J. Syst. Evol. Microbiol.">
        <title>Complete genome sequence of Corynebacterium casei LMG S-19264T (=DSM 44701T), isolated from a smear-ripened cheese.</title>
        <authorList>
            <consortium name="US DOE Joint Genome Institute (JGI-PGF)"/>
            <person name="Walter F."/>
            <person name="Albersmeier A."/>
            <person name="Kalinowski J."/>
            <person name="Ruckert C."/>
        </authorList>
    </citation>
    <scope>NUCLEOTIDE SEQUENCE</scope>
    <source>
        <strain evidence="2">CCM 8711</strain>
    </source>
</reference>
<dbReference type="InterPro" id="IPR032164">
    <property type="entry name" value="DUF5000"/>
</dbReference>
<dbReference type="Gene3D" id="2.60.40.10">
    <property type="entry name" value="Immunoglobulins"/>
    <property type="match status" value="1"/>
</dbReference>
<sequence length="424" mass="47522">MEKFNNIHYNSQNYMKTTYKLIITLLIGTGIYSCSKQDQDFKNFLGDKEVTYPGKVGNIKARAGNLRTALVWNPSTDPSITRYVVYWNNKVDSQVVTSNKHNTADTIVAVIPRLNEYIYTFTVFSYDAKGNRSVPLDINNVKVYGPIFQSGLQNRAYNAATPYVVNPDGSLKLNFLQQDTSIITVGTTIRYTNRTGAIEERILPRDSLSITIPNYKGSTAIQYRSGYLPEKNAYDIFYVSKFDNFPTIADGLAICNKSLFKEVKLPGDAGTYSSETSISKLWDGSVGPQGFPNIFHADGDHRMPHTITFDMGKIYSGLSQVEETGRDCCNNPDDFEIWGIADIANAATTLNPNDAGWPAEAQAKGWKLLKTVKRTDDGKSAMKFNLDSNLPPVRYIRVRIKHVTTGDSNYSNMSEMTFFNDVFK</sequence>
<dbReference type="Gene3D" id="2.60.120.260">
    <property type="entry name" value="Galactose-binding domain-like"/>
    <property type="match status" value="1"/>
</dbReference>
<dbReference type="InterPro" id="IPR036116">
    <property type="entry name" value="FN3_sf"/>
</dbReference>
<gene>
    <name evidence="2" type="ORF">GCM10011425_34500</name>
</gene>
<dbReference type="EMBL" id="BMDO01000011">
    <property type="protein sequence ID" value="GGI52238.1"/>
    <property type="molecule type" value="Genomic_DNA"/>
</dbReference>
<comment type="caution">
    <text evidence="2">The sequence shown here is derived from an EMBL/GenBank/DDBJ whole genome shotgun (WGS) entry which is preliminary data.</text>
</comment>
<evidence type="ECO:0000259" key="1">
    <source>
        <dbReference type="Pfam" id="PF16391"/>
    </source>
</evidence>
<accession>A0A917JAT7</accession>
<dbReference type="PROSITE" id="PS51257">
    <property type="entry name" value="PROKAR_LIPOPROTEIN"/>
    <property type="match status" value="1"/>
</dbReference>
<dbReference type="Pfam" id="PF16391">
    <property type="entry name" value="DUF5000"/>
    <property type="match status" value="1"/>
</dbReference>
<evidence type="ECO:0000313" key="3">
    <source>
        <dbReference type="Proteomes" id="UP000662074"/>
    </source>
</evidence>
<reference evidence="2" key="2">
    <citation type="submission" date="2020-09" db="EMBL/GenBank/DDBJ databases">
        <authorList>
            <person name="Sun Q."/>
            <person name="Sedlacek I."/>
        </authorList>
    </citation>
    <scope>NUCLEOTIDE SEQUENCE</scope>
    <source>
        <strain evidence="2">CCM 8711</strain>
    </source>
</reference>
<organism evidence="2 3">
    <name type="scientific">Mucilaginibacter galii</name>
    <dbReference type="NCBI Taxonomy" id="2005073"/>
    <lineage>
        <taxon>Bacteria</taxon>
        <taxon>Pseudomonadati</taxon>
        <taxon>Bacteroidota</taxon>
        <taxon>Sphingobacteriia</taxon>
        <taxon>Sphingobacteriales</taxon>
        <taxon>Sphingobacteriaceae</taxon>
        <taxon>Mucilaginibacter</taxon>
    </lineage>
</organism>
<proteinExistence type="predicted"/>
<dbReference type="Proteomes" id="UP000662074">
    <property type="component" value="Unassembled WGS sequence"/>
</dbReference>
<keyword evidence="3" id="KW-1185">Reference proteome</keyword>
<name>A0A917JAT7_9SPHI</name>
<dbReference type="Pfam" id="PF16389">
    <property type="entry name" value="DUF4998"/>
    <property type="match status" value="1"/>
</dbReference>
<dbReference type="InterPro" id="IPR003961">
    <property type="entry name" value="FN3_dom"/>
</dbReference>
<dbReference type="SUPFAM" id="SSF49265">
    <property type="entry name" value="Fibronectin type III"/>
    <property type="match status" value="1"/>
</dbReference>
<feature type="domain" description="DUF5000" evidence="1">
    <location>
        <begin position="282"/>
        <end position="419"/>
    </location>
</feature>
<evidence type="ECO:0000313" key="2">
    <source>
        <dbReference type="EMBL" id="GGI52238.1"/>
    </source>
</evidence>